<keyword evidence="1" id="KW-0472">Membrane</keyword>
<organism evidence="2 3">
    <name type="scientific">Basidiobolus ranarum</name>
    <dbReference type="NCBI Taxonomy" id="34480"/>
    <lineage>
        <taxon>Eukaryota</taxon>
        <taxon>Fungi</taxon>
        <taxon>Fungi incertae sedis</taxon>
        <taxon>Zoopagomycota</taxon>
        <taxon>Entomophthoromycotina</taxon>
        <taxon>Basidiobolomycetes</taxon>
        <taxon>Basidiobolales</taxon>
        <taxon>Basidiobolaceae</taxon>
        <taxon>Basidiobolus</taxon>
    </lineage>
</organism>
<dbReference type="EMBL" id="JASJQH010011577">
    <property type="protein sequence ID" value="KAK9663769.1"/>
    <property type="molecule type" value="Genomic_DNA"/>
</dbReference>
<evidence type="ECO:0008006" key="4">
    <source>
        <dbReference type="Google" id="ProtNLM"/>
    </source>
</evidence>
<accession>A0ABR2VJP3</accession>
<reference evidence="2 3" key="1">
    <citation type="submission" date="2023-04" db="EMBL/GenBank/DDBJ databases">
        <title>Genome of Basidiobolus ranarum AG-B5.</title>
        <authorList>
            <person name="Stajich J.E."/>
            <person name="Carter-House D."/>
            <person name="Gryganskyi A."/>
        </authorList>
    </citation>
    <scope>NUCLEOTIDE SEQUENCE [LARGE SCALE GENOMIC DNA]</scope>
    <source>
        <strain evidence="2 3">AG-B5</strain>
    </source>
</reference>
<name>A0ABR2VJP3_9FUNG</name>
<protein>
    <recommendedName>
        <fullName evidence="4">ATP synthase F0 subunit 8</fullName>
    </recommendedName>
</protein>
<proteinExistence type="predicted"/>
<evidence type="ECO:0000256" key="1">
    <source>
        <dbReference type="SAM" id="Phobius"/>
    </source>
</evidence>
<evidence type="ECO:0000313" key="2">
    <source>
        <dbReference type="EMBL" id="KAK9663769.1"/>
    </source>
</evidence>
<keyword evidence="1" id="KW-1133">Transmembrane helix</keyword>
<keyword evidence="1" id="KW-0812">Transmembrane</keyword>
<feature type="transmembrane region" description="Helical" evidence="1">
    <location>
        <begin position="31"/>
        <end position="51"/>
    </location>
</feature>
<dbReference type="Proteomes" id="UP001479436">
    <property type="component" value="Unassembled WGS sequence"/>
</dbReference>
<gene>
    <name evidence="2" type="ORF">K7432_017934</name>
</gene>
<sequence>MAIIYIFQNEDSVCEGLSDNTEMEEYTKNQYLFLVQWIVYGILLGLSYYTFCRKSKRRISQVESGESKYIQLTSSSSTKDLPLPELKQVSDI</sequence>
<comment type="caution">
    <text evidence="2">The sequence shown here is derived from an EMBL/GenBank/DDBJ whole genome shotgun (WGS) entry which is preliminary data.</text>
</comment>
<evidence type="ECO:0000313" key="3">
    <source>
        <dbReference type="Proteomes" id="UP001479436"/>
    </source>
</evidence>
<keyword evidence="3" id="KW-1185">Reference proteome</keyword>